<proteinExistence type="predicted"/>
<dbReference type="InterPro" id="IPR014729">
    <property type="entry name" value="Rossmann-like_a/b/a_fold"/>
</dbReference>
<dbReference type="InterPro" id="IPR003848">
    <property type="entry name" value="DUF218"/>
</dbReference>
<dbReference type="PANTHER" id="PTHR30336">
    <property type="entry name" value="INNER MEMBRANE PROTEIN, PROBABLE PERMEASE"/>
    <property type="match status" value="1"/>
</dbReference>
<sequence length="166" mass="18815">MSPITILILGAAVWPDGQASPALHRRVMQALTLWQAEQAQRIICCGGLGRHAPSEAEVMARILIRHGVAPDRLVLEDRSTDTIQNITNAKALCPDLAQGRVILVTDRYHGFRARLIARALGLEASISSPDHRTMRRHRYARAWMRDRLALLKTGLWIMRHKIRTRY</sequence>
<name>A0ABZ1E3Q2_9RHOB</name>
<dbReference type="RefSeq" id="WP_330629391.1">
    <property type="nucleotide sequence ID" value="NZ_CP135445.1"/>
</dbReference>
<dbReference type="Proteomes" id="UP001623290">
    <property type="component" value="Plasmid unnamed2"/>
</dbReference>
<dbReference type="EMBL" id="CP135445">
    <property type="protein sequence ID" value="WRY35659.1"/>
    <property type="molecule type" value="Genomic_DNA"/>
</dbReference>
<protein>
    <submittedName>
        <fullName evidence="2">YdcF family protein</fullName>
    </submittedName>
</protein>
<keyword evidence="2" id="KW-0614">Plasmid</keyword>
<dbReference type="PANTHER" id="PTHR30336:SF20">
    <property type="entry name" value="DUF218 DOMAIN-CONTAINING PROTEIN"/>
    <property type="match status" value="1"/>
</dbReference>
<keyword evidence="3" id="KW-1185">Reference proteome</keyword>
<reference evidence="2 3" key="1">
    <citation type="submission" date="2023-09" db="EMBL/GenBank/DDBJ databases">
        <title>Thioclava shenzhenensis sp. nov., a multidrug resistant bacteria-antagonizing species isolated from coastal seawater.</title>
        <authorList>
            <person name="Long M."/>
        </authorList>
    </citation>
    <scope>NUCLEOTIDE SEQUENCE [LARGE SCALE GENOMIC DNA]</scope>
    <source>
        <strain evidence="2 3">FTW29</strain>
        <plasmid evidence="2 3">unnamed2</plasmid>
    </source>
</reference>
<dbReference type="CDD" id="cd06259">
    <property type="entry name" value="YdcF-like"/>
    <property type="match status" value="1"/>
</dbReference>
<evidence type="ECO:0000313" key="3">
    <source>
        <dbReference type="Proteomes" id="UP001623290"/>
    </source>
</evidence>
<feature type="domain" description="DUF218" evidence="1">
    <location>
        <begin position="6"/>
        <end position="130"/>
    </location>
</feature>
<evidence type="ECO:0000313" key="2">
    <source>
        <dbReference type="EMBL" id="WRY35659.1"/>
    </source>
</evidence>
<geneLocation type="plasmid" evidence="2 3">
    <name>unnamed2</name>
</geneLocation>
<dbReference type="Gene3D" id="3.40.50.620">
    <property type="entry name" value="HUPs"/>
    <property type="match status" value="1"/>
</dbReference>
<gene>
    <name evidence="2" type="ORF">RPE78_17575</name>
</gene>
<evidence type="ECO:0000259" key="1">
    <source>
        <dbReference type="Pfam" id="PF02698"/>
    </source>
</evidence>
<dbReference type="Pfam" id="PF02698">
    <property type="entry name" value="DUF218"/>
    <property type="match status" value="1"/>
</dbReference>
<accession>A0ABZ1E3Q2</accession>
<organism evidence="2 3">
    <name type="scientific">Thioclava litoralis</name>
    <dbReference type="NCBI Taxonomy" id="3076557"/>
    <lineage>
        <taxon>Bacteria</taxon>
        <taxon>Pseudomonadati</taxon>
        <taxon>Pseudomonadota</taxon>
        <taxon>Alphaproteobacteria</taxon>
        <taxon>Rhodobacterales</taxon>
        <taxon>Paracoccaceae</taxon>
        <taxon>Thioclava</taxon>
    </lineage>
</organism>
<dbReference type="InterPro" id="IPR051599">
    <property type="entry name" value="Cell_Envelope_Assoc"/>
</dbReference>